<sequence>MHAETLLENGWLYTGIDAGPIRASLAIADGRIIAVGPGSSLEDVVGAETRRVDLQGQLVVPGFQDAHIHPVFAGIEMLQCDLTGAGTAEEALAVIAEYAASHPEEPWILGAGWSMELFPGGTPLRQQLDAVVPDRPVLLQNRDHHGAWANTAAFQAANITAQTPDPEGGRLEREADGTPAGTVHEGAVDLFNRVKPEIPYDLAYRGLLKAQRELLAQGITAWQDAWVPVPEGGHADHLGVYMDAAAAGELLVRVTICQWWDRTAGPGQLEDIRDRRDAVAAAFEPWQLKASSVKVMVDGVAENYTAAMHHVYLDHHGHPTENRGIEFFDPQEMKQFVTAIDAEGMQVHFHALGDRAVTDALDALAAARLENGSSGNRHHLAHLQVVRPEDVPRFAQLQAAANMQALWACHEDQLDTLTLPFLEPGAEERHYPFGELAAHGSRLVAGSDWPVSTADPVAAIHVAVNRRSPGSDLPPLGADSQKLSLKQSLDAYTQGSAWINGLEEQTGTLERGKLADLAVLDANLFDLDPEDLHRVRVTQTWIGGKCVYQLGAAGSAAATHAAVAG</sequence>
<dbReference type="PANTHER" id="PTHR22642:SF2">
    <property type="entry name" value="PROTEIN LONG AFTER FAR-RED 3"/>
    <property type="match status" value="1"/>
</dbReference>
<keyword evidence="4" id="KW-1185">Reference proteome</keyword>
<dbReference type="Gene3D" id="3.20.20.140">
    <property type="entry name" value="Metal-dependent hydrolases"/>
    <property type="match status" value="1"/>
</dbReference>
<dbReference type="SUPFAM" id="SSF51338">
    <property type="entry name" value="Composite domain of metallo-dependent hydrolases"/>
    <property type="match status" value="1"/>
</dbReference>
<dbReference type="Proteomes" id="UP001500784">
    <property type="component" value="Unassembled WGS sequence"/>
</dbReference>
<organism evidence="3 4">
    <name type="scientific">Arthrobacter gandavensis</name>
    <dbReference type="NCBI Taxonomy" id="169960"/>
    <lineage>
        <taxon>Bacteria</taxon>
        <taxon>Bacillati</taxon>
        <taxon>Actinomycetota</taxon>
        <taxon>Actinomycetes</taxon>
        <taxon>Micrococcales</taxon>
        <taxon>Micrococcaceae</taxon>
        <taxon>Arthrobacter</taxon>
    </lineage>
</organism>
<dbReference type="InterPro" id="IPR032466">
    <property type="entry name" value="Metal_Hydrolase"/>
</dbReference>
<dbReference type="Pfam" id="PF07969">
    <property type="entry name" value="Amidohydro_3"/>
    <property type="match status" value="1"/>
</dbReference>
<dbReference type="PANTHER" id="PTHR22642">
    <property type="entry name" value="IMIDAZOLONEPROPIONASE"/>
    <property type="match status" value="1"/>
</dbReference>
<dbReference type="InterPro" id="IPR033932">
    <property type="entry name" value="YtcJ-like"/>
</dbReference>
<comment type="caution">
    <text evidence="3">The sequence shown here is derived from an EMBL/GenBank/DDBJ whole genome shotgun (WGS) entry which is preliminary data.</text>
</comment>
<dbReference type="Gene3D" id="2.30.40.10">
    <property type="entry name" value="Urease, subunit C, domain 1"/>
    <property type="match status" value="1"/>
</dbReference>
<feature type="region of interest" description="Disordered" evidence="1">
    <location>
        <begin position="162"/>
        <end position="182"/>
    </location>
</feature>
<evidence type="ECO:0000313" key="4">
    <source>
        <dbReference type="Proteomes" id="UP001500784"/>
    </source>
</evidence>
<dbReference type="InterPro" id="IPR011059">
    <property type="entry name" value="Metal-dep_hydrolase_composite"/>
</dbReference>
<dbReference type="CDD" id="cd01300">
    <property type="entry name" value="YtcJ_like"/>
    <property type="match status" value="1"/>
</dbReference>
<evidence type="ECO:0000256" key="1">
    <source>
        <dbReference type="SAM" id="MobiDB-lite"/>
    </source>
</evidence>
<evidence type="ECO:0000313" key="3">
    <source>
        <dbReference type="EMBL" id="GAA1925094.1"/>
    </source>
</evidence>
<feature type="compositionally biased region" description="Basic and acidic residues" evidence="1">
    <location>
        <begin position="167"/>
        <end position="176"/>
    </location>
</feature>
<gene>
    <name evidence="3" type="ORF">GCM10009688_32670</name>
</gene>
<dbReference type="Gene3D" id="3.10.310.70">
    <property type="match status" value="1"/>
</dbReference>
<feature type="domain" description="Amidohydrolase 3" evidence="2">
    <location>
        <begin position="52"/>
        <end position="548"/>
    </location>
</feature>
<reference evidence="4" key="1">
    <citation type="journal article" date="2019" name="Int. J. Syst. Evol. Microbiol.">
        <title>The Global Catalogue of Microorganisms (GCM) 10K type strain sequencing project: providing services to taxonomists for standard genome sequencing and annotation.</title>
        <authorList>
            <consortium name="The Broad Institute Genomics Platform"/>
            <consortium name="The Broad Institute Genome Sequencing Center for Infectious Disease"/>
            <person name="Wu L."/>
            <person name="Ma J."/>
        </authorList>
    </citation>
    <scope>NUCLEOTIDE SEQUENCE [LARGE SCALE GENOMIC DNA]</scope>
    <source>
        <strain evidence="4">JCM 13316</strain>
    </source>
</reference>
<dbReference type="EMBL" id="BAAALV010000010">
    <property type="protein sequence ID" value="GAA1925094.1"/>
    <property type="molecule type" value="Genomic_DNA"/>
</dbReference>
<evidence type="ECO:0000259" key="2">
    <source>
        <dbReference type="Pfam" id="PF07969"/>
    </source>
</evidence>
<proteinExistence type="predicted"/>
<name>A0ABP5AYM7_9MICC</name>
<dbReference type="InterPro" id="IPR013108">
    <property type="entry name" value="Amidohydro_3"/>
</dbReference>
<protein>
    <submittedName>
        <fullName evidence="3">Amidohydrolase</fullName>
    </submittedName>
</protein>
<dbReference type="SUPFAM" id="SSF51556">
    <property type="entry name" value="Metallo-dependent hydrolases"/>
    <property type="match status" value="1"/>
</dbReference>
<accession>A0ABP5AYM7</accession>